<dbReference type="PANTHER" id="PTHR47425">
    <property type="entry name" value="FARB-RELATED"/>
    <property type="match status" value="1"/>
</dbReference>
<keyword evidence="1" id="KW-0805">Transcription regulation</keyword>
<dbReference type="GO" id="GO:0000981">
    <property type="term" value="F:DNA-binding transcription factor activity, RNA polymerase II-specific"/>
    <property type="evidence" value="ECO:0007669"/>
    <property type="project" value="InterPro"/>
</dbReference>
<dbReference type="PANTHER" id="PTHR47425:SF2">
    <property type="entry name" value="FARB-RELATED"/>
    <property type="match status" value="1"/>
</dbReference>
<evidence type="ECO:0000256" key="4">
    <source>
        <dbReference type="ARBA" id="ARBA00023242"/>
    </source>
</evidence>
<feature type="region of interest" description="Disordered" evidence="5">
    <location>
        <begin position="664"/>
        <end position="691"/>
    </location>
</feature>
<dbReference type="CDD" id="cd00067">
    <property type="entry name" value="GAL4"/>
    <property type="match status" value="1"/>
</dbReference>
<reference evidence="7 8" key="1">
    <citation type="submission" date="2019-04" db="EMBL/GenBank/DDBJ databases">
        <authorList>
            <consortium name="DOE Joint Genome Institute"/>
            <person name="Mondo S."/>
            <person name="Kjaerbolling I."/>
            <person name="Vesth T."/>
            <person name="Frisvad J.C."/>
            <person name="Nybo J.L."/>
            <person name="Theobald S."/>
            <person name="Kildgaard S."/>
            <person name="Isbrandt T."/>
            <person name="Kuo A."/>
            <person name="Sato A."/>
            <person name="Lyhne E.K."/>
            <person name="Kogle M.E."/>
            <person name="Wiebenga A."/>
            <person name="Kun R.S."/>
            <person name="Lubbers R.J."/>
            <person name="Makela M.R."/>
            <person name="Barry K."/>
            <person name="Chovatia M."/>
            <person name="Clum A."/>
            <person name="Daum C."/>
            <person name="Haridas S."/>
            <person name="He G."/>
            <person name="LaButti K."/>
            <person name="Lipzen A."/>
            <person name="Riley R."/>
            <person name="Salamov A."/>
            <person name="Simmons B.A."/>
            <person name="Magnuson J.K."/>
            <person name="Henrissat B."/>
            <person name="Mortensen U.H."/>
            <person name="Larsen T.O."/>
            <person name="Devries R.P."/>
            <person name="Grigoriev I.V."/>
            <person name="Machida M."/>
            <person name="Baker S.E."/>
            <person name="Andersen M.R."/>
            <person name="Cantor M.N."/>
            <person name="Hua S.X."/>
        </authorList>
    </citation>
    <scope>NUCLEOTIDE SEQUENCE [LARGE SCALE GENOMIC DNA]</scope>
    <source>
        <strain evidence="7 8">CBS 119388</strain>
    </source>
</reference>
<organism evidence="7 8">
    <name type="scientific">Aspergillus pseudonomiae</name>
    <dbReference type="NCBI Taxonomy" id="1506151"/>
    <lineage>
        <taxon>Eukaryota</taxon>
        <taxon>Fungi</taxon>
        <taxon>Dikarya</taxon>
        <taxon>Ascomycota</taxon>
        <taxon>Pezizomycotina</taxon>
        <taxon>Eurotiomycetes</taxon>
        <taxon>Eurotiomycetidae</taxon>
        <taxon>Eurotiales</taxon>
        <taxon>Aspergillaceae</taxon>
        <taxon>Aspergillus</taxon>
        <taxon>Aspergillus subgen. Circumdati</taxon>
    </lineage>
</organism>
<dbReference type="PROSITE" id="PS50048">
    <property type="entry name" value="ZN2_CY6_FUNGAL_2"/>
    <property type="match status" value="1"/>
</dbReference>
<dbReference type="Proteomes" id="UP000325579">
    <property type="component" value="Unassembled WGS sequence"/>
</dbReference>
<dbReference type="RefSeq" id="XP_031945998.1">
    <property type="nucleotide sequence ID" value="XM_032089823.1"/>
</dbReference>
<sequence length="708" mass="78842">MWQRTKRAPRACYWCRHRKVRCDASIHGCPCTRCRQDGRHDCTLGSRSGRHDHGNAAAIETSVNPTAPSSISFFFCPFLTLNGLAVLPQEDVAYLASKGSLSVPDWPTINEFARQYFLNIHPCLPALDEAEFWRISANSASHTISLFHQYVSLQTLQKCGFSDRRKARIIFYDRAKLLFDLQAEDDAFAKAQGSALLAHHTSAQDPQASNIWLMRAIQNAMIVGCGPGPGDSQINLSMMKRLWWSMVLRDRVLSIGLRRRPQITSVEFNMGANWLTEEDFADEIVNSRVYDPELKIELFQVLQEQCKLAVLLTDMVALVFSSQGVSSPSLSLTEFQAVLAAIRRIKRYLTKWEAVSIVPPSTSHETVTFFTHLTWMYYYAARVDLAQYEALIIEKHLSFTGTNYRGQLLETGADLRKAMTGLTSAIEFFCGQGRAERMPLSVLAYTAVPLVLAAIDVKLSPSQAEMTIRKRRLDRLGEIVRHSRMLYDVADYVAAGTNHILQLAYITTQEAFLRCGTNAIGSSQMVIEPPSVGMSLDTTAKRVTNWYDAFLSSPRAYLRISITLDYSLATGRLPYDNALPLLVRQTPWAKKQQRLPWTIGLDTYDTSQCPEIAPNAIGESIRETAYQVEASCSPEETNVGEAAINLNFFEFGSPQSGDIMEMHALSGDPSGHLGTGASLSGKDQSDDGGFGPTGFQSIYTSLLRDSVV</sequence>
<dbReference type="GeneID" id="43674514"/>
<accession>A0A5N7DRN9</accession>
<dbReference type="OrthoDB" id="5041285at2759"/>
<dbReference type="SUPFAM" id="SSF57701">
    <property type="entry name" value="Zn2/Cys6 DNA-binding domain"/>
    <property type="match status" value="1"/>
</dbReference>
<evidence type="ECO:0000259" key="6">
    <source>
        <dbReference type="PROSITE" id="PS50048"/>
    </source>
</evidence>
<dbReference type="SMART" id="SM00066">
    <property type="entry name" value="GAL4"/>
    <property type="match status" value="1"/>
</dbReference>
<proteinExistence type="predicted"/>
<evidence type="ECO:0000256" key="3">
    <source>
        <dbReference type="ARBA" id="ARBA00023163"/>
    </source>
</evidence>
<name>A0A5N7DRN9_9EURO</name>
<keyword evidence="2" id="KW-0238">DNA-binding</keyword>
<keyword evidence="3" id="KW-0804">Transcription</keyword>
<dbReference type="EMBL" id="ML736742">
    <property type="protein sequence ID" value="KAE8408679.1"/>
    <property type="molecule type" value="Genomic_DNA"/>
</dbReference>
<feature type="domain" description="Zn(2)-C6 fungal-type" evidence="6">
    <location>
        <begin position="11"/>
        <end position="44"/>
    </location>
</feature>
<dbReference type="CDD" id="cd12148">
    <property type="entry name" value="fungal_TF_MHR"/>
    <property type="match status" value="1"/>
</dbReference>
<evidence type="ECO:0000313" key="8">
    <source>
        <dbReference type="Proteomes" id="UP000325579"/>
    </source>
</evidence>
<dbReference type="GO" id="GO:0008270">
    <property type="term" value="F:zinc ion binding"/>
    <property type="evidence" value="ECO:0007669"/>
    <property type="project" value="InterPro"/>
</dbReference>
<evidence type="ECO:0000256" key="5">
    <source>
        <dbReference type="SAM" id="MobiDB-lite"/>
    </source>
</evidence>
<dbReference type="InterPro" id="IPR001138">
    <property type="entry name" value="Zn2Cys6_DnaBD"/>
</dbReference>
<evidence type="ECO:0000313" key="7">
    <source>
        <dbReference type="EMBL" id="KAE8408679.1"/>
    </source>
</evidence>
<evidence type="ECO:0000256" key="1">
    <source>
        <dbReference type="ARBA" id="ARBA00023015"/>
    </source>
</evidence>
<dbReference type="AlphaFoldDB" id="A0A5N7DRN9"/>
<dbReference type="GO" id="GO:0009893">
    <property type="term" value="P:positive regulation of metabolic process"/>
    <property type="evidence" value="ECO:0007669"/>
    <property type="project" value="UniProtKB-ARBA"/>
</dbReference>
<dbReference type="GO" id="GO:0003677">
    <property type="term" value="F:DNA binding"/>
    <property type="evidence" value="ECO:0007669"/>
    <property type="project" value="UniProtKB-KW"/>
</dbReference>
<gene>
    <name evidence="7" type="ORF">BDV37DRAFT_295269</name>
</gene>
<dbReference type="Gene3D" id="4.10.240.10">
    <property type="entry name" value="Zn(2)-C6 fungal-type DNA-binding domain"/>
    <property type="match status" value="1"/>
</dbReference>
<evidence type="ECO:0000256" key="2">
    <source>
        <dbReference type="ARBA" id="ARBA00023125"/>
    </source>
</evidence>
<dbReference type="InterPro" id="IPR052761">
    <property type="entry name" value="Fungal_Detox/Toxin_TFs"/>
</dbReference>
<protein>
    <recommendedName>
        <fullName evidence="6">Zn(2)-C6 fungal-type domain-containing protein</fullName>
    </recommendedName>
</protein>
<dbReference type="PROSITE" id="PS00463">
    <property type="entry name" value="ZN2_CY6_FUNGAL_1"/>
    <property type="match status" value="1"/>
</dbReference>
<keyword evidence="8" id="KW-1185">Reference proteome</keyword>
<keyword evidence="4" id="KW-0539">Nucleus</keyword>
<dbReference type="InterPro" id="IPR036864">
    <property type="entry name" value="Zn2-C6_fun-type_DNA-bd_sf"/>
</dbReference>